<evidence type="ECO:0000256" key="4">
    <source>
        <dbReference type="ARBA" id="ARBA00022617"/>
    </source>
</evidence>
<evidence type="ECO:0000256" key="5">
    <source>
        <dbReference type="ARBA" id="ARBA00022723"/>
    </source>
</evidence>
<sequence length="302" mass="34011">MALVLASIVTLILLSCLLHSLFFKIKTKNLPPGPKGFPIIGSLHLLKNLVHRDLHKLSQTYGPIMHMKLGLQSTIVVSSPNAAKLFLKTHDPIFANRPVPQTSNQMSYDHKNIAFVQFGPYWQSMRKICSSHLLTSSKVNSFSSIRRQELGLLIHHLKEAARNHAIVDLSSKISSLTFDVICVMLFGKKFVDKELTAAIREGTSLSGAPNLGDFFPFIAFLDLQGLGRRAKAVNKVVDGFLDMIIEERLEFKDKNKTESSELFVDVMLDLIRSEEMEHQIDRSNIKAVIFALEWVRENDWGA</sequence>
<evidence type="ECO:0000313" key="10">
    <source>
        <dbReference type="EMBL" id="KGN56080.1"/>
    </source>
</evidence>
<evidence type="ECO:0000256" key="9">
    <source>
        <dbReference type="ARBA" id="ARBA00023136"/>
    </source>
</evidence>
<accession>A0A0A0L2B1</accession>
<comment type="similarity">
    <text evidence="3">Belongs to the cytochrome P450 family.</text>
</comment>
<gene>
    <name evidence="10" type="ORF">Csa_3G067750</name>
</gene>
<dbReference type="Gene3D" id="1.10.630.10">
    <property type="entry name" value="Cytochrome P450"/>
    <property type="match status" value="1"/>
</dbReference>
<dbReference type="GO" id="GO:0020037">
    <property type="term" value="F:heme binding"/>
    <property type="evidence" value="ECO:0007669"/>
    <property type="project" value="InterPro"/>
</dbReference>
<evidence type="ECO:0000256" key="7">
    <source>
        <dbReference type="ARBA" id="ARBA00023004"/>
    </source>
</evidence>
<keyword evidence="6" id="KW-0560">Oxidoreductase</keyword>
<dbReference type="EMBL" id="CM002924">
    <property type="protein sequence ID" value="KGN56080.1"/>
    <property type="molecule type" value="Genomic_DNA"/>
</dbReference>
<dbReference type="PANTHER" id="PTHR47943">
    <property type="entry name" value="CYTOCHROME P450 93A3-LIKE"/>
    <property type="match status" value="1"/>
</dbReference>
<organism evidence="10 11">
    <name type="scientific">Cucumis sativus</name>
    <name type="common">Cucumber</name>
    <dbReference type="NCBI Taxonomy" id="3659"/>
    <lineage>
        <taxon>Eukaryota</taxon>
        <taxon>Viridiplantae</taxon>
        <taxon>Streptophyta</taxon>
        <taxon>Embryophyta</taxon>
        <taxon>Tracheophyta</taxon>
        <taxon>Spermatophyta</taxon>
        <taxon>Magnoliopsida</taxon>
        <taxon>eudicotyledons</taxon>
        <taxon>Gunneridae</taxon>
        <taxon>Pentapetalae</taxon>
        <taxon>rosids</taxon>
        <taxon>fabids</taxon>
        <taxon>Cucurbitales</taxon>
        <taxon>Cucurbitaceae</taxon>
        <taxon>Benincaseae</taxon>
        <taxon>Cucumis</taxon>
    </lineage>
</organism>
<dbReference type="GO" id="GO:0016020">
    <property type="term" value="C:membrane"/>
    <property type="evidence" value="ECO:0007669"/>
    <property type="project" value="UniProtKB-SubCell"/>
</dbReference>
<dbReference type="PANTHER" id="PTHR47943:SF2">
    <property type="entry name" value="CYTOCHROME P450"/>
    <property type="match status" value="1"/>
</dbReference>
<evidence type="ECO:0000256" key="6">
    <source>
        <dbReference type="ARBA" id="ARBA00023002"/>
    </source>
</evidence>
<reference evidence="10 11" key="4">
    <citation type="journal article" date="2011" name="BMC Genomics">
        <title>RNA-Seq improves annotation of protein-coding genes in the cucumber genome.</title>
        <authorList>
            <person name="Li Z."/>
            <person name="Zhang Z."/>
            <person name="Yan P."/>
            <person name="Huang S."/>
            <person name="Fei Z."/>
            <person name="Lin K."/>
        </authorList>
    </citation>
    <scope>NUCLEOTIDE SEQUENCE [LARGE SCALE GENOMIC DNA]</scope>
    <source>
        <strain evidence="11">cv. 9930</strain>
    </source>
</reference>
<proteinExistence type="inferred from homology"/>
<dbReference type="AlphaFoldDB" id="A0A0A0L2B1"/>
<evidence type="ECO:0000256" key="8">
    <source>
        <dbReference type="ARBA" id="ARBA00023033"/>
    </source>
</evidence>
<dbReference type="Gramene" id="KGN56080">
    <property type="protein sequence ID" value="KGN56080"/>
    <property type="gene ID" value="Csa_3G067750"/>
</dbReference>
<dbReference type="InterPro" id="IPR036396">
    <property type="entry name" value="Cyt_P450_sf"/>
</dbReference>
<keyword evidence="9" id="KW-0472">Membrane</keyword>
<dbReference type="GO" id="GO:0016705">
    <property type="term" value="F:oxidoreductase activity, acting on paired donors, with incorporation or reduction of molecular oxygen"/>
    <property type="evidence" value="ECO:0007669"/>
    <property type="project" value="InterPro"/>
</dbReference>
<reference evidence="10 11" key="3">
    <citation type="journal article" date="2010" name="BMC Genomics">
        <title>Transcriptome sequencing and comparative analysis of cucumber flowers with different sex types.</title>
        <authorList>
            <person name="Guo S."/>
            <person name="Zheng Y."/>
            <person name="Joung J.G."/>
            <person name="Liu S."/>
            <person name="Zhang Z."/>
            <person name="Crasta O.R."/>
            <person name="Sobral B.W."/>
            <person name="Xu Y."/>
            <person name="Huang S."/>
            <person name="Fei Z."/>
        </authorList>
    </citation>
    <scope>NUCLEOTIDE SEQUENCE [LARGE SCALE GENOMIC DNA]</scope>
    <source>
        <strain evidence="11">cv. 9930</strain>
    </source>
</reference>
<dbReference type="PRINTS" id="PR00463">
    <property type="entry name" value="EP450I"/>
</dbReference>
<evidence type="ECO:0000313" key="11">
    <source>
        <dbReference type="Proteomes" id="UP000029981"/>
    </source>
</evidence>
<keyword evidence="5" id="KW-0479">Metal-binding</keyword>
<keyword evidence="7" id="KW-0408">Iron</keyword>
<dbReference type="eggNOG" id="KOG0156">
    <property type="taxonomic scope" value="Eukaryota"/>
</dbReference>
<keyword evidence="11" id="KW-1185">Reference proteome</keyword>
<reference evidence="10 11" key="2">
    <citation type="journal article" date="2009" name="PLoS ONE">
        <title>An integrated genetic and cytogenetic map of the cucumber genome.</title>
        <authorList>
            <person name="Ren Y."/>
            <person name="Zhang Z."/>
            <person name="Liu J."/>
            <person name="Staub J.E."/>
            <person name="Han Y."/>
            <person name="Cheng Z."/>
            <person name="Li X."/>
            <person name="Lu J."/>
            <person name="Miao H."/>
            <person name="Kang H."/>
            <person name="Xie B."/>
            <person name="Gu X."/>
            <person name="Wang X."/>
            <person name="Du Y."/>
            <person name="Jin W."/>
            <person name="Huang S."/>
        </authorList>
    </citation>
    <scope>NUCLEOTIDE SEQUENCE [LARGE SCALE GENOMIC DNA]</scope>
    <source>
        <strain evidence="11">cv. 9930</strain>
    </source>
</reference>
<evidence type="ECO:0000256" key="1">
    <source>
        <dbReference type="ARBA" id="ARBA00001971"/>
    </source>
</evidence>
<reference evidence="10 11" key="1">
    <citation type="journal article" date="2009" name="Nat. Genet.">
        <title>The genome of the cucumber, Cucumis sativus L.</title>
        <authorList>
            <person name="Huang S."/>
            <person name="Li R."/>
            <person name="Zhang Z."/>
            <person name="Li L."/>
            <person name="Gu X."/>
            <person name="Fan W."/>
            <person name="Lucas W.J."/>
            <person name="Wang X."/>
            <person name="Xie B."/>
            <person name="Ni P."/>
            <person name="Ren Y."/>
            <person name="Zhu H."/>
            <person name="Li J."/>
            <person name="Lin K."/>
            <person name="Jin W."/>
            <person name="Fei Z."/>
            <person name="Li G."/>
            <person name="Staub J."/>
            <person name="Kilian A."/>
            <person name="van der Vossen E.A."/>
            <person name="Wu Y."/>
            <person name="Guo J."/>
            <person name="He J."/>
            <person name="Jia Z."/>
            <person name="Ren Y."/>
            <person name="Tian G."/>
            <person name="Lu Y."/>
            <person name="Ruan J."/>
            <person name="Qian W."/>
            <person name="Wang M."/>
            <person name="Huang Q."/>
            <person name="Li B."/>
            <person name="Xuan Z."/>
            <person name="Cao J."/>
            <person name="Asan"/>
            <person name="Wu Z."/>
            <person name="Zhang J."/>
            <person name="Cai Q."/>
            <person name="Bai Y."/>
            <person name="Zhao B."/>
            <person name="Han Y."/>
            <person name="Li Y."/>
            <person name="Li X."/>
            <person name="Wang S."/>
            <person name="Shi Q."/>
            <person name="Liu S."/>
            <person name="Cho W.K."/>
            <person name="Kim J.Y."/>
            <person name="Xu Y."/>
            <person name="Heller-Uszynska K."/>
            <person name="Miao H."/>
            <person name="Cheng Z."/>
            <person name="Zhang S."/>
            <person name="Wu J."/>
            <person name="Yang Y."/>
            <person name="Kang H."/>
            <person name="Li M."/>
            <person name="Liang H."/>
            <person name="Ren X."/>
            <person name="Shi Z."/>
            <person name="Wen M."/>
            <person name="Jian M."/>
            <person name="Yang H."/>
            <person name="Zhang G."/>
            <person name="Yang Z."/>
            <person name="Chen R."/>
            <person name="Liu S."/>
            <person name="Li J."/>
            <person name="Ma L."/>
            <person name="Liu H."/>
            <person name="Zhou Y."/>
            <person name="Zhao J."/>
            <person name="Fang X."/>
            <person name="Li G."/>
            <person name="Fang L."/>
            <person name="Li Y."/>
            <person name="Liu D."/>
            <person name="Zheng H."/>
            <person name="Zhang Y."/>
            <person name="Qin N."/>
            <person name="Li Z."/>
            <person name="Yang G."/>
            <person name="Yang S."/>
            <person name="Bolund L."/>
            <person name="Kristiansen K."/>
            <person name="Zheng H."/>
            <person name="Li S."/>
            <person name="Zhang X."/>
            <person name="Yang H."/>
            <person name="Wang J."/>
            <person name="Sun R."/>
            <person name="Zhang B."/>
            <person name="Jiang S."/>
            <person name="Wang J."/>
            <person name="Du Y."/>
            <person name="Li S."/>
        </authorList>
    </citation>
    <scope>NUCLEOTIDE SEQUENCE [LARGE SCALE GENOMIC DNA]</scope>
    <source>
        <strain evidence="11">cv. 9930</strain>
    </source>
</reference>
<dbReference type="InterPro" id="IPR001128">
    <property type="entry name" value="Cyt_P450"/>
</dbReference>
<dbReference type="InterPro" id="IPR002401">
    <property type="entry name" value="Cyt_P450_E_grp-I"/>
</dbReference>
<evidence type="ECO:0000256" key="2">
    <source>
        <dbReference type="ARBA" id="ARBA00004370"/>
    </source>
</evidence>
<dbReference type="SUPFAM" id="SSF48264">
    <property type="entry name" value="Cytochrome P450"/>
    <property type="match status" value="1"/>
</dbReference>
<comment type="subcellular location">
    <subcellularLocation>
        <location evidence="2">Membrane</location>
    </subcellularLocation>
</comment>
<dbReference type="GO" id="GO:0005506">
    <property type="term" value="F:iron ion binding"/>
    <property type="evidence" value="ECO:0007669"/>
    <property type="project" value="InterPro"/>
</dbReference>
<dbReference type="Proteomes" id="UP000029981">
    <property type="component" value="Chromosome 3"/>
</dbReference>
<evidence type="ECO:0008006" key="12">
    <source>
        <dbReference type="Google" id="ProtNLM"/>
    </source>
</evidence>
<keyword evidence="4" id="KW-0349">Heme</keyword>
<comment type="cofactor">
    <cofactor evidence="1">
        <name>heme</name>
        <dbReference type="ChEBI" id="CHEBI:30413"/>
    </cofactor>
</comment>
<protein>
    <recommendedName>
        <fullName evidence="12">Cytochrome P450</fullName>
    </recommendedName>
</protein>
<dbReference type="Pfam" id="PF00067">
    <property type="entry name" value="p450"/>
    <property type="match status" value="1"/>
</dbReference>
<keyword evidence="8" id="KW-0503">Monooxygenase</keyword>
<dbReference type="GO" id="GO:0004497">
    <property type="term" value="F:monooxygenase activity"/>
    <property type="evidence" value="ECO:0007669"/>
    <property type="project" value="UniProtKB-KW"/>
</dbReference>
<name>A0A0A0L2B1_CUCSA</name>
<evidence type="ECO:0000256" key="3">
    <source>
        <dbReference type="ARBA" id="ARBA00010617"/>
    </source>
</evidence>
<dbReference type="OMA" id="RENDWGA"/>